<keyword evidence="3" id="KW-1185">Reference proteome</keyword>
<dbReference type="Proteomes" id="UP001525379">
    <property type="component" value="Unassembled WGS sequence"/>
</dbReference>
<sequence length="222" mass="23090">MKRSVLFVLAGIFAAALPPLAVSPAVAAETVVVDDGSVTIPPTLDAPVEFTSEPGDFSAQIEEGAGASDSEVSATLDNDENALISAQGSLTVELSLPVGTHGEVYESDAGGDVLVLTTAEDELLGAFAVEPTFDEAGASIDTEITFDGERLTASVARASADRAVALRAGTVWYSRVWVTYQSGGTYVVNAIPTELGRRQSATNVHYLHVRHLKSLLGAKPTS</sequence>
<proteinExistence type="predicted"/>
<gene>
    <name evidence="2" type="ORF">M3D15_01110</name>
</gene>
<reference evidence="2 3" key="1">
    <citation type="submission" date="2022-04" db="EMBL/GenBank/DDBJ databases">
        <title>Human microbiome associated bacterial genomes.</title>
        <authorList>
            <person name="Sandstrom S."/>
            <person name="Salamzade R."/>
            <person name="Kalan L.R."/>
        </authorList>
    </citation>
    <scope>NUCLEOTIDE SEQUENCE [LARGE SCALE GENOMIC DNA]</scope>
    <source>
        <strain evidence="3">p3-SID1799</strain>
    </source>
</reference>
<accession>A0ABT2HUF1</accession>
<evidence type="ECO:0000313" key="2">
    <source>
        <dbReference type="EMBL" id="MCT2041945.1"/>
    </source>
</evidence>
<evidence type="ECO:0000256" key="1">
    <source>
        <dbReference type="SAM" id="SignalP"/>
    </source>
</evidence>
<dbReference type="EMBL" id="JALXSQ010000003">
    <property type="protein sequence ID" value="MCT2041945.1"/>
    <property type="molecule type" value="Genomic_DNA"/>
</dbReference>
<comment type="caution">
    <text evidence="2">The sequence shown here is derived from an EMBL/GenBank/DDBJ whole genome shotgun (WGS) entry which is preliminary data.</text>
</comment>
<evidence type="ECO:0000313" key="3">
    <source>
        <dbReference type="Proteomes" id="UP001525379"/>
    </source>
</evidence>
<name>A0ABT2HUF1_9MICO</name>
<protein>
    <submittedName>
        <fullName evidence="2">Uncharacterized protein</fullName>
    </submittedName>
</protein>
<feature type="chain" id="PRO_5045881855" evidence="1">
    <location>
        <begin position="28"/>
        <end position="222"/>
    </location>
</feature>
<organism evidence="2 3">
    <name type="scientific">Pseudoclavibacter albus</name>
    <dbReference type="NCBI Taxonomy" id="272241"/>
    <lineage>
        <taxon>Bacteria</taxon>
        <taxon>Bacillati</taxon>
        <taxon>Actinomycetota</taxon>
        <taxon>Actinomycetes</taxon>
        <taxon>Micrococcales</taxon>
        <taxon>Microbacteriaceae</taxon>
        <taxon>Pseudoclavibacter</taxon>
    </lineage>
</organism>
<feature type="signal peptide" evidence="1">
    <location>
        <begin position="1"/>
        <end position="27"/>
    </location>
</feature>
<dbReference type="RefSeq" id="WP_159421544.1">
    <property type="nucleotide sequence ID" value="NZ_JALXSQ010000003.1"/>
</dbReference>
<keyword evidence="1" id="KW-0732">Signal</keyword>